<gene>
    <name evidence="1" type="ORF">HMPREF0391_10290</name>
</gene>
<dbReference type="InterPro" id="IPR013785">
    <property type="entry name" value="Aldolase_TIM"/>
</dbReference>
<dbReference type="AlphaFoldDB" id="D6S768"/>
<evidence type="ECO:0000313" key="1">
    <source>
        <dbReference type="EMBL" id="EFH93922.1"/>
    </source>
</evidence>
<name>D6S768_FINMA</name>
<dbReference type="eggNOG" id="COG1304">
    <property type="taxonomic scope" value="Bacteria"/>
</dbReference>
<accession>D6S768</accession>
<dbReference type="Gene3D" id="3.20.20.70">
    <property type="entry name" value="Aldolase class I"/>
    <property type="match status" value="1"/>
</dbReference>
<protein>
    <recommendedName>
        <fullName evidence="2">Hydrolase</fullName>
    </recommendedName>
</protein>
<dbReference type="HOGENOM" id="CLU_082733_0_0_9"/>
<dbReference type="Proteomes" id="UP000004063">
    <property type="component" value="Chromosome"/>
</dbReference>
<comment type="caution">
    <text evidence="1">The sequence shown here is derived from an EMBL/GenBank/DDBJ whole genome shotgun (WGS) entry which is preliminary data.</text>
</comment>
<dbReference type="STRING" id="525282.HMPREF0391_10290"/>
<organism evidence="1">
    <name type="scientific">Finegoldia magna ATCC 53516</name>
    <dbReference type="NCBI Taxonomy" id="525282"/>
    <lineage>
        <taxon>Bacteria</taxon>
        <taxon>Bacillati</taxon>
        <taxon>Bacillota</taxon>
        <taxon>Tissierellia</taxon>
        <taxon>Tissierellales</taxon>
        <taxon>Peptoniphilaceae</taxon>
        <taxon>Finegoldia</taxon>
    </lineage>
</organism>
<sequence length="238" mass="26029">MKFILRRHLMEKKFIPEVKSNLRHRMVHIPESMYKASGITVLGKRIKTLVFTTDIAIINNTNGHAIMAVYPFTPTLSITNAIIMSSSLPVFAGVGGGITSGIRSVNMALQAEMLGAYGVIVNAPMKNETIVQMKKVLDIPIVATIVSAYDDIEGKINSGADILNVSGGKKTAFLVEEIRKKVGYEFPIIATGGDNEQNVIDTINAGANALSYTPPTSAEIFHEVMANYRQDMREKQDE</sequence>
<evidence type="ECO:0008006" key="2">
    <source>
        <dbReference type="Google" id="ProtNLM"/>
    </source>
</evidence>
<dbReference type="SUPFAM" id="SSF51412">
    <property type="entry name" value="Inosine monophosphate dehydrogenase (IMPDH)"/>
    <property type="match status" value="1"/>
</dbReference>
<proteinExistence type="predicted"/>
<dbReference type="EMBL" id="ACHM02000001">
    <property type="protein sequence ID" value="EFH93922.1"/>
    <property type="molecule type" value="Genomic_DNA"/>
</dbReference>
<reference evidence="1" key="1">
    <citation type="submission" date="2010-05" db="EMBL/GenBank/DDBJ databases">
        <authorList>
            <person name="Muzny D."/>
            <person name="Qin X."/>
            <person name="Buhay C."/>
            <person name="Dugan-Rocha S."/>
            <person name="Ding Y."/>
            <person name="Chen G."/>
            <person name="Hawes A."/>
            <person name="Holder M."/>
            <person name="Jhangiani S."/>
            <person name="Johnson A."/>
            <person name="Khan Z."/>
            <person name="Li Z."/>
            <person name="Liu W."/>
            <person name="Liu X."/>
            <person name="Perez L."/>
            <person name="Shen H."/>
            <person name="Wang Q."/>
            <person name="Watt J."/>
            <person name="Xi L."/>
            <person name="Xin Y."/>
            <person name="Zhou J."/>
            <person name="Deng J."/>
            <person name="Jiang H."/>
            <person name="Liu Y."/>
            <person name="Qu J."/>
            <person name="Song X.-Z."/>
            <person name="Zhang L."/>
            <person name="Villasana D."/>
            <person name="Johnson A."/>
            <person name="Liu J."/>
            <person name="Liyanage D."/>
            <person name="Lorensuhewa L."/>
            <person name="Robinson T."/>
            <person name="Song A."/>
            <person name="Song B.-B."/>
            <person name="Dinh H."/>
            <person name="Thornton R."/>
            <person name="Coyle M."/>
            <person name="Francisco L."/>
            <person name="Jackson L."/>
            <person name="Javaid M."/>
            <person name="Korchina V."/>
            <person name="Kovar C."/>
            <person name="Mata R."/>
            <person name="Mathew T."/>
            <person name="Ngo R."/>
            <person name="Nguyen L."/>
            <person name="Nguyen N."/>
            <person name="Okwuonu G."/>
            <person name="Ongeri F."/>
            <person name="Pham C."/>
            <person name="Simmons D."/>
            <person name="Wilczek-Boney K."/>
            <person name="Hale W."/>
            <person name="Jakkamsetti A."/>
            <person name="Pham P."/>
            <person name="Ruth R."/>
            <person name="San Lucas F."/>
            <person name="Warren J."/>
            <person name="Zhang J."/>
            <person name="Zhao Z."/>
            <person name="Zhou C."/>
            <person name="Zhu D."/>
            <person name="Lee S."/>
            <person name="Bess C."/>
            <person name="Blankenburg K."/>
            <person name="Forbes L."/>
            <person name="Fu Q."/>
            <person name="Gubbala S."/>
            <person name="Hirani K."/>
            <person name="Jayaseelan J.C."/>
            <person name="Lara F."/>
            <person name="Munidasa M."/>
            <person name="Palculict T."/>
            <person name="Patil S."/>
            <person name="Pu L.-L."/>
            <person name="Saada N."/>
            <person name="Tang L."/>
            <person name="Weissenberger G."/>
            <person name="Zhu Y."/>
            <person name="Hemphill L."/>
            <person name="Shang Y."/>
            <person name="Youmans B."/>
            <person name="Ayvaz T."/>
            <person name="Ross M."/>
            <person name="Santibanez J."/>
            <person name="Aqrawi P."/>
            <person name="Gross S."/>
            <person name="Joshi V."/>
            <person name="Fowler G."/>
            <person name="Nazareth L."/>
            <person name="Reid J."/>
            <person name="Worley K."/>
            <person name="Petrosino J."/>
            <person name="Highlander S."/>
            <person name="Gibbs R."/>
        </authorList>
    </citation>
    <scope>NUCLEOTIDE SEQUENCE [LARGE SCALE GENOMIC DNA]</scope>
    <source>
        <strain evidence="1">ATCC 53516</strain>
    </source>
</reference>